<feature type="compositionally biased region" description="Polar residues" evidence="5">
    <location>
        <begin position="1"/>
        <end position="25"/>
    </location>
</feature>
<evidence type="ECO:0000256" key="3">
    <source>
        <dbReference type="ARBA" id="ARBA00022707"/>
    </source>
</evidence>
<gene>
    <name evidence="6" type="ORF">DEBURN_LOCUS2151</name>
</gene>
<feature type="compositionally biased region" description="Polar residues" evidence="5">
    <location>
        <begin position="271"/>
        <end position="281"/>
    </location>
</feature>
<evidence type="ECO:0000256" key="4">
    <source>
        <dbReference type="ARBA" id="ARBA00023288"/>
    </source>
</evidence>
<feature type="region of interest" description="Disordered" evidence="5">
    <location>
        <begin position="1"/>
        <end position="30"/>
    </location>
</feature>
<accession>A0A9N8VIW6</accession>
<comment type="similarity">
    <text evidence="1">Belongs to the dymeclin family.</text>
</comment>
<dbReference type="OrthoDB" id="10253409at2759"/>
<evidence type="ECO:0000313" key="6">
    <source>
        <dbReference type="EMBL" id="CAG8451320.1"/>
    </source>
</evidence>
<dbReference type="Pfam" id="PF09742">
    <property type="entry name" value="Dymeclin"/>
    <property type="match status" value="3"/>
</dbReference>
<dbReference type="EMBL" id="CAJVPK010000112">
    <property type="protein sequence ID" value="CAG8451320.1"/>
    <property type="molecule type" value="Genomic_DNA"/>
</dbReference>
<organism evidence="6 7">
    <name type="scientific">Diversispora eburnea</name>
    <dbReference type="NCBI Taxonomy" id="1213867"/>
    <lineage>
        <taxon>Eukaryota</taxon>
        <taxon>Fungi</taxon>
        <taxon>Fungi incertae sedis</taxon>
        <taxon>Mucoromycota</taxon>
        <taxon>Glomeromycotina</taxon>
        <taxon>Glomeromycetes</taxon>
        <taxon>Diversisporales</taxon>
        <taxon>Diversisporaceae</taxon>
        <taxon>Diversispora</taxon>
    </lineage>
</organism>
<evidence type="ECO:0000256" key="5">
    <source>
        <dbReference type="SAM" id="MobiDB-lite"/>
    </source>
</evidence>
<keyword evidence="4" id="KW-0449">Lipoprotein</keyword>
<feature type="compositionally biased region" description="Basic and acidic residues" evidence="5">
    <location>
        <begin position="297"/>
        <end position="322"/>
    </location>
</feature>
<evidence type="ECO:0000256" key="2">
    <source>
        <dbReference type="ARBA" id="ARBA00015736"/>
    </source>
</evidence>
<dbReference type="Proteomes" id="UP000789706">
    <property type="component" value="Unassembled WGS sequence"/>
</dbReference>
<dbReference type="AlphaFoldDB" id="A0A9N8VIW6"/>
<protein>
    <recommendedName>
        <fullName evidence="2">Dymeclin</fullName>
    </recommendedName>
</protein>
<comment type="caution">
    <text evidence="6">The sequence shown here is derived from an EMBL/GenBank/DDBJ whole genome shotgun (WGS) entry which is preliminary data.</text>
</comment>
<dbReference type="InterPro" id="IPR019142">
    <property type="entry name" value="Dymeclin"/>
</dbReference>
<dbReference type="GO" id="GO:0007030">
    <property type="term" value="P:Golgi organization"/>
    <property type="evidence" value="ECO:0007669"/>
    <property type="project" value="TreeGrafter"/>
</dbReference>
<evidence type="ECO:0000256" key="1">
    <source>
        <dbReference type="ARBA" id="ARBA00010603"/>
    </source>
</evidence>
<evidence type="ECO:0000313" key="7">
    <source>
        <dbReference type="Proteomes" id="UP000789706"/>
    </source>
</evidence>
<keyword evidence="3" id="KW-0519">Myristate</keyword>
<feature type="region of interest" description="Disordered" evidence="5">
    <location>
        <begin position="268"/>
        <end position="327"/>
    </location>
</feature>
<dbReference type="GO" id="GO:0005794">
    <property type="term" value="C:Golgi apparatus"/>
    <property type="evidence" value="ECO:0007669"/>
    <property type="project" value="TreeGrafter"/>
</dbReference>
<dbReference type="PANTHER" id="PTHR12895:SF9">
    <property type="entry name" value="DYMECLIN"/>
    <property type="match status" value="1"/>
</dbReference>
<dbReference type="PANTHER" id="PTHR12895">
    <property type="entry name" value="DYMECLIN"/>
    <property type="match status" value="1"/>
</dbReference>
<feature type="compositionally biased region" description="Low complexity" evidence="5">
    <location>
        <begin position="285"/>
        <end position="296"/>
    </location>
</feature>
<sequence length="691" mass="78887">MSNNYQQSAQLSRPPQLYSPPSTVPSLALPVSTDHSPISLSSYPTTNTNTASNRSFQGRKIPQLDTTALTLDRVVEQHHFLQSNLNSSSSSISNYFNNQTLSPNYLIFPNTPNTSASTPCTPVLGSHQQSIIERTSLTEIIIFTQNQYNLLKLLCSDRPSSINNLEYWENMLLNEKFPSTNSGQDAYDVEMATVSLAIEFATNNDKTANFNTLLLHALSQMNQVLDPEFTGEIPEAAYNSLFLVRIFSKHFIGNMTHDEIHRQFEGPITSILGSSPNGNNENKTRSLSLSSSSSSSGEERKEHKEHEEPKESEEPKEPEEPKGGVYKLNPDKLVIDPKVILDSRPKAIQLLDGLLNIILKIDPMYECLNTILVLFSTQIHQPSSNKIGNDYFLNIFLNQFSHLNNKLTLQLMTNFVEQRPPPSSSSTERSLLILLLLAAQWKIPGQKYNKFREGIKSLKDSQASEDFEMAISFRSLYQLICRQLPNEEICLMLYLLMVENEDFRVYILSRLDPEILTINYQPWFTERLLRSISLGGLTYLVLIRIIQFNLSSHRVTTLANLGNSIQDIHPYVAQRLVNLFNIVAKRYQKLVKKEQNEEDEVKSDDVAIYADLVCLVISESNLKSPSAEEVTELIETAARTWPPEESDSQEFFCPYVWALLYRHTWIYWDEDKVRILHNYIMYEEIEANEME</sequence>
<keyword evidence="7" id="KW-1185">Reference proteome</keyword>
<proteinExistence type="inferred from homology"/>
<name>A0A9N8VIW6_9GLOM</name>
<feature type="region of interest" description="Disordered" evidence="5">
    <location>
        <begin position="36"/>
        <end position="55"/>
    </location>
</feature>
<reference evidence="6" key="1">
    <citation type="submission" date="2021-06" db="EMBL/GenBank/DDBJ databases">
        <authorList>
            <person name="Kallberg Y."/>
            <person name="Tangrot J."/>
            <person name="Rosling A."/>
        </authorList>
    </citation>
    <scope>NUCLEOTIDE SEQUENCE</scope>
    <source>
        <strain evidence="6">AZ414A</strain>
    </source>
</reference>